<evidence type="ECO:0000256" key="1">
    <source>
        <dbReference type="SAM" id="SignalP"/>
    </source>
</evidence>
<comment type="caution">
    <text evidence="2">The sequence shown here is derived from an EMBL/GenBank/DDBJ whole genome shotgun (WGS) entry which is preliminary data.</text>
</comment>
<dbReference type="InterPro" id="IPR032624">
    <property type="entry name" value="DUF4879"/>
</dbReference>
<name>A0A7V8JKX8_STEMA</name>
<sequence length="190" mass="20103">MHHFHTVAALSAGLFVATVAATSPLVPAETALASLDRSTHTSYRVKAGDAIVVPASHGTRAPAPPLTRVLIVAVASTQNGGQWEYMSTPDQLSTVQDHGGAQLRAAILEVGYGSPPSASMNGGVLPRSAEYAAIGLCANDGYYTDCRPGQTIVAWNRFYQLDGEQGGNFRYQNTSTNPPRGTLSTQIYIR</sequence>
<feature type="chain" id="PRO_5031243285" description="DUF4879 domain-containing protein" evidence="1">
    <location>
        <begin position="21"/>
        <end position="190"/>
    </location>
</feature>
<keyword evidence="1" id="KW-0732">Signal</keyword>
<evidence type="ECO:0000313" key="2">
    <source>
        <dbReference type="EMBL" id="KAF1014553.1"/>
    </source>
</evidence>
<dbReference type="AlphaFoldDB" id="A0A7V8JKX8"/>
<evidence type="ECO:0000313" key="3">
    <source>
        <dbReference type="Proteomes" id="UP000487117"/>
    </source>
</evidence>
<accession>A0A7V8JKX8</accession>
<proteinExistence type="predicted"/>
<dbReference type="Pfam" id="PF16219">
    <property type="entry name" value="DUF4879"/>
    <property type="match status" value="1"/>
</dbReference>
<protein>
    <recommendedName>
        <fullName evidence="4">DUF4879 domain-containing protein</fullName>
    </recommendedName>
</protein>
<gene>
    <name evidence="2" type="ORF">GAK31_02039</name>
</gene>
<reference evidence="3" key="1">
    <citation type="journal article" date="2020" name="MBio">
        <title>Horizontal gene transfer to a defensive symbiont with a reduced genome amongst a multipartite beetle microbiome.</title>
        <authorList>
            <person name="Waterworth S.C."/>
            <person name="Florez L.V."/>
            <person name="Rees E.R."/>
            <person name="Hertweck C."/>
            <person name="Kaltenpoth M."/>
            <person name="Kwan J.C."/>
        </authorList>
    </citation>
    <scope>NUCLEOTIDE SEQUENCE [LARGE SCALE GENOMIC DNA]</scope>
</reference>
<evidence type="ECO:0008006" key="4">
    <source>
        <dbReference type="Google" id="ProtNLM"/>
    </source>
</evidence>
<feature type="signal peptide" evidence="1">
    <location>
        <begin position="1"/>
        <end position="20"/>
    </location>
</feature>
<organism evidence="2 3">
    <name type="scientific">Stenotrophomonas maltophilia</name>
    <name type="common">Pseudomonas maltophilia</name>
    <name type="synonym">Xanthomonas maltophilia</name>
    <dbReference type="NCBI Taxonomy" id="40324"/>
    <lineage>
        <taxon>Bacteria</taxon>
        <taxon>Pseudomonadati</taxon>
        <taxon>Pseudomonadota</taxon>
        <taxon>Gammaproteobacteria</taxon>
        <taxon>Lysobacterales</taxon>
        <taxon>Lysobacteraceae</taxon>
        <taxon>Stenotrophomonas</taxon>
        <taxon>Stenotrophomonas maltophilia group</taxon>
    </lineage>
</organism>
<dbReference type="Proteomes" id="UP000487117">
    <property type="component" value="Unassembled WGS sequence"/>
</dbReference>
<dbReference type="EMBL" id="WNDS01000003">
    <property type="protein sequence ID" value="KAF1014553.1"/>
    <property type="molecule type" value="Genomic_DNA"/>
</dbReference>
<dbReference type="Gene3D" id="2.60.40.2870">
    <property type="match status" value="1"/>
</dbReference>